<gene>
    <name evidence="2" type="ORF">CK820_G0048014</name>
</gene>
<sequence length="116" mass="12475">MLTLCYLIARCIGRTRLAPGQQEFENAEGDEYAADLAQGSPATAAQNGPDVYVLPLTEVSLPMAKQPGRSVQLLKSTDVGRHSLLYLKEIGHGWFGKVFLGEVNSGISSAQVVVKE</sequence>
<protein>
    <submittedName>
        <fullName evidence="2">AATK isoform 4</fullName>
    </submittedName>
</protein>
<dbReference type="PANTHER" id="PTHR24417">
    <property type="entry name" value="SERINE/THREONINE-PROTEIN KINASE LMTK1"/>
    <property type="match status" value="1"/>
</dbReference>
<feature type="non-terminal residue" evidence="2">
    <location>
        <position position="116"/>
    </location>
</feature>
<dbReference type="AlphaFoldDB" id="A0A2J8JGF4"/>
<keyword evidence="1" id="KW-0547">Nucleotide-binding</keyword>
<evidence type="ECO:0000256" key="1">
    <source>
        <dbReference type="PROSITE-ProRule" id="PRU10141"/>
    </source>
</evidence>
<feature type="binding site" evidence="1">
    <location>
        <position position="115"/>
    </location>
    <ligand>
        <name>ATP</name>
        <dbReference type="ChEBI" id="CHEBI:30616"/>
    </ligand>
</feature>
<keyword evidence="1" id="KW-0067">ATP-binding</keyword>
<dbReference type="Proteomes" id="UP000236370">
    <property type="component" value="Unassembled WGS sequence"/>
</dbReference>
<dbReference type="InterPro" id="IPR017441">
    <property type="entry name" value="Protein_kinase_ATP_BS"/>
</dbReference>
<dbReference type="Gene3D" id="3.30.200.20">
    <property type="entry name" value="Phosphorylase Kinase, domain 1"/>
    <property type="match status" value="1"/>
</dbReference>
<dbReference type="GO" id="GO:0005524">
    <property type="term" value="F:ATP binding"/>
    <property type="evidence" value="ECO:0007669"/>
    <property type="project" value="UniProtKB-UniRule"/>
</dbReference>
<dbReference type="PROSITE" id="PS00107">
    <property type="entry name" value="PROTEIN_KINASE_ATP"/>
    <property type="match status" value="1"/>
</dbReference>
<dbReference type="EMBL" id="NBAG03000462">
    <property type="protein sequence ID" value="PNI21831.1"/>
    <property type="molecule type" value="Genomic_DNA"/>
</dbReference>
<reference evidence="2 3" key="1">
    <citation type="submission" date="2017-12" db="EMBL/GenBank/DDBJ databases">
        <title>High-resolution comparative analysis of great ape genomes.</title>
        <authorList>
            <person name="Pollen A."/>
            <person name="Hastie A."/>
            <person name="Hormozdiari F."/>
            <person name="Dougherty M."/>
            <person name="Liu R."/>
            <person name="Chaisson M."/>
            <person name="Hoppe E."/>
            <person name="Hill C."/>
            <person name="Pang A."/>
            <person name="Hillier L."/>
            <person name="Baker C."/>
            <person name="Armstrong J."/>
            <person name="Shendure J."/>
            <person name="Paten B."/>
            <person name="Wilson R."/>
            <person name="Chao H."/>
            <person name="Schneider V."/>
            <person name="Ventura M."/>
            <person name="Kronenberg Z."/>
            <person name="Murali S."/>
            <person name="Gordon D."/>
            <person name="Cantsilieris S."/>
            <person name="Munson K."/>
            <person name="Nelson B."/>
            <person name="Raja A."/>
            <person name="Underwood J."/>
            <person name="Diekhans M."/>
            <person name="Fiddes I."/>
            <person name="Haussler D."/>
            <person name="Eichler E."/>
        </authorList>
    </citation>
    <scope>NUCLEOTIDE SEQUENCE [LARGE SCALE GENOMIC DNA]</scope>
    <source>
        <strain evidence="2">Yerkes chimp pedigree #C0471</strain>
    </source>
</reference>
<proteinExistence type="predicted"/>
<name>A0A2J8JGF4_PANTR</name>
<accession>A0A2J8JGF4</accession>
<organism evidence="2 3">
    <name type="scientific">Pan troglodytes</name>
    <name type="common">Chimpanzee</name>
    <dbReference type="NCBI Taxonomy" id="9598"/>
    <lineage>
        <taxon>Eukaryota</taxon>
        <taxon>Metazoa</taxon>
        <taxon>Chordata</taxon>
        <taxon>Craniata</taxon>
        <taxon>Vertebrata</taxon>
        <taxon>Euteleostomi</taxon>
        <taxon>Mammalia</taxon>
        <taxon>Eutheria</taxon>
        <taxon>Euarchontoglires</taxon>
        <taxon>Primates</taxon>
        <taxon>Haplorrhini</taxon>
        <taxon>Catarrhini</taxon>
        <taxon>Hominidae</taxon>
        <taxon>Pan</taxon>
    </lineage>
</organism>
<dbReference type="PANTHER" id="PTHR24417:SF0">
    <property type="entry name" value="SERINE_THREONINE-PROTEIN KINASE LMTK1"/>
    <property type="match status" value="1"/>
</dbReference>
<evidence type="ECO:0000313" key="2">
    <source>
        <dbReference type="EMBL" id="PNI21831.1"/>
    </source>
</evidence>
<evidence type="ECO:0000313" key="3">
    <source>
        <dbReference type="Proteomes" id="UP000236370"/>
    </source>
</evidence>
<comment type="caution">
    <text evidence="2">The sequence shown here is derived from an EMBL/GenBank/DDBJ whole genome shotgun (WGS) entry which is preliminary data.</text>
</comment>